<dbReference type="GO" id="GO:0006281">
    <property type="term" value="P:DNA repair"/>
    <property type="evidence" value="ECO:0007669"/>
    <property type="project" value="UniProtKB-UniRule"/>
</dbReference>
<keyword evidence="5" id="KW-0234">DNA repair</keyword>
<keyword evidence="4 5" id="KW-0539">Nucleus</keyword>
<keyword evidence="5" id="KW-0227">DNA damage</keyword>
<dbReference type="GO" id="GO:0097361">
    <property type="term" value="C:cytosolic [4Fe-4S] assembly targeting complex"/>
    <property type="evidence" value="ECO:0007669"/>
    <property type="project" value="UniProtKB-UniRule"/>
</dbReference>
<evidence type="ECO:0000256" key="4">
    <source>
        <dbReference type="ARBA" id="ARBA00023242"/>
    </source>
</evidence>
<evidence type="ECO:0000256" key="1">
    <source>
        <dbReference type="ARBA" id="ARBA00004123"/>
    </source>
</evidence>
<feature type="domain" description="MMS19 C-terminal" evidence="6">
    <location>
        <begin position="718"/>
        <end position="1098"/>
    </location>
</feature>
<dbReference type="InterPro" id="IPR011989">
    <property type="entry name" value="ARM-like"/>
</dbReference>
<dbReference type="AlphaFoldDB" id="A0A8D6ZQR3"/>
<evidence type="ECO:0000256" key="3">
    <source>
        <dbReference type="ARBA" id="ARBA00022737"/>
    </source>
</evidence>
<dbReference type="SUPFAM" id="SSF48371">
    <property type="entry name" value="ARM repeat"/>
    <property type="match status" value="1"/>
</dbReference>
<organism evidence="8">
    <name type="scientific">Musa acuminata subsp. malaccensis</name>
    <name type="common">Wild banana</name>
    <name type="synonym">Musa malaccensis</name>
    <dbReference type="NCBI Taxonomy" id="214687"/>
    <lineage>
        <taxon>Eukaryota</taxon>
        <taxon>Viridiplantae</taxon>
        <taxon>Streptophyta</taxon>
        <taxon>Embryophyta</taxon>
        <taxon>Tracheophyta</taxon>
        <taxon>Spermatophyta</taxon>
        <taxon>Magnoliopsida</taxon>
        <taxon>Liliopsida</taxon>
        <taxon>Zingiberales</taxon>
        <taxon>Musaceae</taxon>
        <taxon>Musa</taxon>
    </lineage>
</organism>
<proteinExistence type="inferred from homology"/>
<dbReference type="GO" id="GO:0016226">
    <property type="term" value="P:iron-sulfur cluster assembly"/>
    <property type="evidence" value="ECO:0007669"/>
    <property type="project" value="UniProtKB-UniRule"/>
</dbReference>
<protein>
    <recommendedName>
        <fullName evidence="5">MMS19 nucleotide excision repair protein</fullName>
    </recommendedName>
</protein>
<dbReference type="GO" id="GO:0005634">
    <property type="term" value="C:nucleus"/>
    <property type="evidence" value="ECO:0007669"/>
    <property type="project" value="UniProtKB-SubCell"/>
</dbReference>
<dbReference type="PANTHER" id="PTHR12891">
    <property type="entry name" value="DNA REPAIR/TRANSCRIPTION PROTEIN MET18/MMS19"/>
    <property type="match status" value="1"/>
</dbReference>
<gene>
    <name evidence="8" type="ORF">GSMUA_224260.1</name>
</gene>
<evidence type="ECO:0000259" key="6">
    <source>
        <dbReference type="Pfam" id="PF12460"/>
    </source>
</evidence>
<dbReference type="InterPro" id="IPR024687">
    <property type="entry name" value="MMS19_C"/>
</dbReference>
<reference evidence="8" key="1">
    <citation type="submission" date="2021-03" db="EMBL/GenBank/DDBJ databases">
        <authorList>
            <consortium name="Genoscope - CEA"/>
            <person name="William W."/>
        </authorList>
    </citation>
    <scope>NUCLEOTIDE SEQUENCE</scope>
    <source>
        <strain evidence="8">Doubled-haploid Pahang</strain>
    </source>
</reference>
<dbReference type="Pfam" id="PF14500">
    <property type="entry name" value="MMS19_N"/>
    <property type="match status" value="1"/>
</dbReference>
<dbReference type="EMBL" id="HG996474">
    <property type="protein sequence ID" value="CAG1834321.1"/>
    <property type="molecule type" value="Genomic_DNA"/>
</dbReference>
<accession>A0A8D6ZQR3</accession>
<dbReference type="Gene3D" id="1.25.10.10">
    <property type="entry name" value="Leucine-rich Repeat Variant"/>
    <property type="match status" value="1"/>
</dbReference>
<keyword evidence="3" id="KW-0677">Repeat</keyword>
<dbReference type="InterPro" id="IPR039920">
    <property type="entry name" value="MMS19"/>
</dbReference>
<evidence type="ECO:0000259" key="7">
    <source>
        <dbReference type="Pfam" id="PF14500"/>
    </source>
</evidence>
<comment type="similarity">
    <text evidence="2 5">Belongs to the MET18/MMS19 family.</text>
</comment>
<name>A0A8D6ZQR3_MUSAM</name>
<dbReference type="GO" id="GO:0051604">
    <property type="term" value="P:protein maturation"/>
    <property type="evidence" value="ECO:0007669"/>
    <property type="project" value="UniProtKB-UniRule"/>
</dbReference>
<sequence length="1139" mass="126665">MEKPNSWIAHVEAFVDSARASNQQAASVDAIAVLVHEDLLTLEGLVREMEQYLTASDHVIRARGILLLSEVLSRLLEKPLDSRTVSSLVEFFTSKLEDWQALRGALIGCLALLKRTKKFGMVESNDAKSLAESFLRNVQVQSLAVRDRKLCFEVIQRLLDVYPQAVVELGDDLVYGICEAIDEEKDPRCLMLTFSLVGTLGRLFPDPSGPMGNFSSDVFDILSRYFPIYFTHSKGDGLDITRDDLSKALMDAFSSSPLFEPFVIPLLLEKLSSSLPSAKLDSLKYLNSCLRHYEADKVVKHSQVIWSNLKDVIFNLSPHRSSLSTYGSNGDMDSEVNQIADEALNCLQTAISHLNFPDQDSFLCLIIDDEDIGTRFWSVTSIKKYSGTSTEIHCQLSALGSILSIASKVSIYCCTKVFQKFFSCLMDILGVSGKHPSKLCVTDHNTCSDGLNFGALYLSMELLTSCRELTLSSKEFSPEVISEPRSSFYVLKNISRELCDALGSILETPESEEHVYCAGNLMHVILIFVSILSYAVKGLQVLATFPEIYSPVSEATYEDILVMLMSIIARRSKETYLWELSLKALVQIGLWIENAHDSAKATSYNKLVIQRIVSMLQSNDSTISLSLKLVAISEISSIGLYLLRIVQAFEEAIVSNLRACFEGNLKSSDVLVPLLQCYSNQVLPRCHTCGNFNDIAVQVAVSIWNQIENVAVFRSSILMKDVLDQVMMTMKHLVAGCTEESQFLILQKAYGSLPKTFFIAEPLPCALSQLEGLQCIQDTTLMSCRDEWIFSLFGSVVIALRPQTPLVNVKILLNLFVVLLLKGNMLAAQALASMVNKWPADVNKSEISYSLDQAIEEILKSCLWTSESSSNFIDRDSCFHKNVVLGLAWIGKGLLMRGHEKLKEIAMLLLKCLVAGKYVDITPFQQHENGKDAGQDASSPLATFAADAFHVFLSDSEDCLNKKFHATIRPLYKQRFFSSMLPILLSSIKESDPSSKKVVLYRAFGHVISDTPLAAVVGEAKKIVPTLADALAMLSLDILNKDLIYSLLLVVSGILMDNNGKAIVLENVHTIISLLIKLISYPHLMIVRETAIQCLVAISALPYARIYPYRPQVLRAVSTALDDRKRVVRQEAVRCRQAW</sequence>
<evidence type="ECO:0000313" key="8">
    <source>
        <dbReference type="EMBL" id="CAG1834321.1"/>
    </source>
</evidence>
<dbReference type="Pfam" id="PF12460">
    <property type="entry name" value="MMS19_C"/>
    <property type="match status" value="1"/>
</dbReference>
<dbReference type="PANTHER" id="PTHR12891:SF0">
    <property type="entry name" value="MMS19 NUCLEOTIDE EXCISION REPAIR PROTEIN HOMOLOG"/>
    <property type="match status" value="1"/>
</dbReference>
<evidence type="ECO:0000256" key="5">
    <source>
        <dbReference type="RuleBase" id="RU367072"/>
    </source>
</evidence>
<feature type="domain" description="MMS19 N-terminal" evidence="7">
    <location>
        <begin position="46"/>
        <end position="315"/>
    </location>
</feature>
<dbReference type="InterPro" id="IPR029240">
    <property type="entry name" value="MMS19_N"/>
</dbReference>
<comment type="function">
    <text evidence="5">Key component of the cytosolic iron-sulfur protein assembly (CIA) complex, a multiprotein complex that mediates the incorporation of iron-sulfur cluster into apoproteins specifically involved in DNA metabolism and genomic integrity. In the CIA complex, MMS19 acts as an adapter between early-acting CIA components and a subset of cellular target iron-sulfur proteins.</text>
</comment>
<comment type="subcellular location">
    <subcellularLocation>
        <location evidence="1 5">Nucleus</location>
    </subcellularLocation>
</comment>
<dbReference type="InterPro" id="IPR016024">
    <property type="entry name" value="ARM-type_fold"/>
</dbReference>
<evidence type="ECO:0000256" key="2">
    <source>
        <dbReference type="ARBA" id="ARBA00009340"/>
    </source>
</evidence>